<dbReference type="Gene3D" id="3.90.1440.10">
    <property type="entry name" value="SecA, preprotein cross-linking domain"/>
    <property type="match status" value="1"/>
</dbReference>
<dbReference type="AlphaFoldDB" id="T1C1D1"/>
<protein>
    <submittedName>
        <fullName evidence="2">SecA preprotein cross-linking region domain protein</fullName>
    </submittedName>
</protein>
<comment type="caution">
    <text evidence="2">The sequence shown here is derived from an EMBL/GenBank/DDBJ whole genome shotgun (WGS) entry which is preliminary data.</text>
</comment>
<gene>
    <name evidence="2" type="ORF">B1B_00284</name>
</gene>
<sequence>MQAIKAHHLYRRDVDYVVKNGEVIIVDEFT</sequence>
<dbReference type="InterPro" id="IPR036670">
    <property type="entry name" value="SecA_X-link_sf"/>
</dbReference>
<dbReference type="Pfam" id="PF01043">
    <property type="entry name" value="SecA_PP_bind"/>
    <property type="match status" value="1"/>
</dbReference>
<reference evidence="2" key="1">
    <citation type="submission" date="2013-08" db="EMBL/GenBank/DDBJ databases">
        <authorList>
            <person name="Mendez C."/>
            <person name="Richter M."/>
            <person name="Ferrer M."/>
            <person name="Sanchez J."/>
        </authorList>
    </citation>
    <scope>NUCLEOTIDE SEQUENCE</scope>
</reference>
<reference evidence="2" key="2">
    <citation type="journal article" date="2014" name="ISME J.">
        <title>Microbial stratification in low pH oxic and suboxic macroscopic growths along an acid mine drainage.</title>
        <authorList>
            <person name="Mendez-Garcia C."/>
            <person name="Mesa V."/>
            <person name="Sprenger R.R."/>
            <person name="Richter M."/>
            <person name="Diez M.S."/>
            <person name="Solano J."/>
            <person name="Bargiela R."/>
            <person name="Golyshina O.V."/>
            <person name="Manteca A."/>
            <person name="Ramos J.L."/>
            <person name="Gallego J.R."/>
            <person name="Llorente I."/>
            <person name="Martins Dos Santos V.A."/>
            <person name="Jensen O.N."/>
            <person name="Pelaez A.I."/>
            <person name="Sanchez J."/>
            <person name="Ferrer M."/>
        </authorList>
    </citation>
    <scope>NUCLEOTIDE SEQUENCE</scope>
</reference>
<dbReference type="InterPro" id="IPR014018">
    <property type="entry name" value="SecA_motor_DEAD"/>
</dbReference>
<dbReference type="GO" id="GO:0017038">
    <property type="term" value="P:protein import"/>
    <property type="evidence" value="ECO:0007669"/>
    <property type="project" value="InterPro"/>
</dbReference>
<dbReference type="GO" id="GO:0016020">
    <property type="term" value="C:membrane"/>
    <property type="evidence" value="ECO:0007669"/>
    <property type="project" value="InterPro"/>
</dbReference>
<evidence type="ECO:0000259" key="1">
    <source>
        <dbReference type="PROSITE" id="PS51196"/>
    </source>
</evidence>
<dbReference type="PROSITE" id="PS51196">
    <property type="entry name" value="SECA_MOTOR_DEAD"/>
    <property type="match status" value="1"/>
</dbReference>
<name>T1C1D1_9ZZZZ</name>
<dbReference type="EMBL" id="AUZY01000218">
    <property type="protein sequence ID" value="EQD79281.1"/>
    <property type="molecule type" value="Genomic_DNA"/>
</dbReference>
<proteinExistence type="predicted"/>
<organism evidence="2">
    <name type="scientific">mine drainage metagenome</name>
    <dbReference type="NCBI Taxonomy" id="410659"/>
    <lineage>
        <taxon>unclassified sequences</taxon>
        <taxon>metagenomes</taxon>
        <taxon>ecological metagenomes</taxon>
    </lineage>
</organism>
<dbReference type="InterPro" id="IPR011130">
    <property type="entry name" value="SecA_preprotein_X-link_dom"/>
</dbReference>
<accession>T1C1D1</accession>
<feature type="domain" description="SecA family profile" evidence="1">
    <location>
        <begin position="1"/>
        <end position="30"/>
    </location>
</feature>
<feature type="non-terminal residue" evidence="2">
    <location>
        <position position="30"/>
    </location>
</feature>
<evidence type="ECO:0000313" key="2">
    <source>
        <dbReference type="EMBL" id="EQD79281.1"/>
    </source>
</evidence>
<dbReference type="SUPFAM" id="SSF81767">
    <property type="entry name" value="Pre-protein crosslinking domain of SecA"/>
    <property type="match status" value="1"/>
</dbReference>